<dbReference type="Gene3D" id="3.40.50.2000">
    <property type="entry name" value="Glycogen Phosphorylase B"/>
    <property type="match status" value="2"/>
</dbReference>
<dbReference type="CDD" id="cd03814">
    <property type="entry name" value="GT4-like"/>
    <property type="match status" value="1"/>
</dbReference>
<dbReference type="AlphaFoldDB" id="A0A178MJ25"/>
<keyword evidence="3" id="KW-1185">Reference proteome</keyword>
<dbReference type="GO" id="GO:0016757">
    <property type="term" value="F:glycosyltransferase activity"/>
    <property type="evidence" value="ECO:0007669"/>
    <property type="project" value="UniProtKB-KW"/>
</dbReference>
<gene>
    <name evidence="2" type="ORF">A6A04_05065</name>
</gene>
<reference evidence="2 3" key="1">
    <citation type="submission" date="2016-04" db="EMBL/GenBank/DDBJ databases">
        <title>Draft genome sequence of freshwater magnetotactic bacteria Magnetospirillum marisnigri SP-1 and Magnetospirillum moscoviense BB-1.</title>
        <authorList>
            <person name="Koziaeva V."/>
            <person name="Dziuba M.V."/>
            <person name="Ivanov T.M."/>
            <person name="Kuznetsov B."/>
            <person name="Grouzdev D.S."/>
        </authorList>
    </citation>
    <scope>NUCLEOTIDE SEQUENCE [LARGE SCALE GENOMIC DNA]</scope>
    <source>
        <strain evidence="2 3">SP-1</strain>
    </source>
</reference>
<accession>A0A178MJ25</accession>
<evidence type="ECO:0000313" key="2">
    <source>
        <dbReference type="EMBL" id="OAN48128.1"/>
    </source>
</evidence>
<dbReference type="Proteomes" id="UP000078428">
    <property type="component" value="Unassembled WGS sequence"/>
</dbReference>
<comment type="caution">
    <text evidence="2">The sequence shown here is derived from an EMBL/GenBank/DDBJ whole genome shotgun (WGS) entry which is preliminary data.</text>
</comment>
<dbReference type="PANTHER" id="PTHR45947:SF3">
    <property type="entry name" value="SULFOQUINOVOSYL TRANSFERASE SQD2"/>
    <property type="match status" value="1"/>
</dbReference>
<dbReference type="STRING" id="1285242.A6A04_05065"/>
<dbReference type="Pfam" id="PF13692">
    <property type="entry name" value="Glyco_trans_1_4"/>
    <property type="match status" value="1"/>
</dbReference>
<dbReference type="EMBL" id="LWQT01000077">
    <property type="protein sequence ID" value="OAN48128.1"/>
    <property type="molecule type" value="Genomic_DNA"/>
</dbReference>
<sequence>MRILVVSDAWRPQVNGVVRTLDTLKTELERTGHDVVMVTPDRFRSIPCPTYPEIRLALRPGPKVARMIEEAQPCAIHIATEGPLGWAARRYCIRRGIPFTTAYHTRFPEYIQARFRLPLRLSYAVMRRFHGASSSVMVATQGIETELARRGFARISRWSRGVDTELFRPRPEAKGETGPFAGLPGPIFLYVGRVAVEKNIKAFLAIDLPGTKVVVGDGPQLDEMKRKHPEVHFTGAKFGEELAVHYAAGDVFVFPSRTDTFGLVLLEALASGLPVAAYPVPGPNDVIGSHPAGVLDEDLGKAARAALVIDPALCRAHALEFSWGAAARQFVDNLAPFETFPAPGRPARRLSAA</sequence>
<dbReference type="InterPro" id="IPR050194">
    <property type="entry name" value="Glycosyltransferase_grp1"/>
</dbReference>
<evidence type="ECO:0000259" key="1">
    <source>
        <dbReference type="Pfam" id="PF13439"/>
    </source>
</evidence>
<dbReference type="Pfam" id="PF13439">
    <property type="entry name" value="Glyco_transf_4"/>
    <property type="match status" value="1"/>
</dbReference>
<organism evidence="2 3">
    <name type="scientific">Paramagnetospirillum marisnigri</name>
    <dbReference type="NCBI Taxonomy" id="1285242"/>
    <lineage>
        <taxon>Bacteria</taxon>
        <taxon>Pseudomonadati</taxon>
        <taxon>Pseudomonadota</taxon>
        <taxon>Alphaproteobacteria</taxon>
        <taxon>Rhodospirillales</taxon>
        <taxon>Magnetospirillaceae</taxon>
        <taxon>Paramagnetospirillum</taxon>
    </lineage>
</organism>
<evidence type="ECO:0000313" key="3">
    <source>
        <dbReference type="Proteomes" id="UP000078428"/>
    </source>
</evidence>
<protein>
    <submittedName>
        <fullName evidence="2">Alpha-mannosyltransferase</fullName>
    </submittedName>
</protein>
<keyword evidence="2" id="KW-0328">Glycosyltransferase</keyword>
<proteinExistence type="predicted"/>
<dbReference type="InterPro" id="IPR028098">
    <property type="entry name" value="Glyco_trans_4-like_N"/>
</dbReference>
<dbReference type="RefSeq" id="WP_068494368.1">
    <property type="nucleotide sequence ID" value="NZ_LWQT01000077.1"/>
</dbReference>
<feature type="domain" description="Glycosyltransferase subfamily 4-like N-terminal" evidence="1">
    <location>
        <begin position="14"/>
        <end position="165"/>
    </location>
</feature>
<dbReference type="SUPFAM" id="SSF53756">
    <property type="entry name" value="UDP-Glycosyltransferase/glycogen phosphorylase"/>
    <property type="match status" value="1"/>
</dbReference>
<dbReference type="OrthoDB" id="9802525at2"/>
<keyword evidence="2" id="KW-0808">Transferase</keyword>
<name>A0A178MJ25_9PROT</name>
<dbReference type="PANTHER" id="PTHR45947">
    <property type="entry name" value="SULFOQUINOVOSYL TRANSFERASE SQD2"/>
    <property type="match status" value="1"/>
</dbReference>